<dbReference type="AlphaFoldDB" id="A0A1H3RLG1"/>
<evidence type="ECO:0000313" key="1">
    <source>
        <dbReference type="EMBL" id="SDZ26068.1"/>
    </source>
</evidence>
<gene>
    <name evidence="1" type="ORF">SAMN05216215_10552</name>
</gene>
<dbReference type="EMBL" id="FNOK01000055">
    <property type="protein sequence ID" value="SDZ26068.1"/>
    <property type="molecule type" value="Genomic_DNA"/>
</dbReference>
<evidence type="ECO:0000313" key="2">
    <source>
        <dbReference type="Proteomes" id="UP000199529"/>
    </source>
</evidence>
<protein>
    <submittedName>
        <fullName evidence="1">Uncharacterized protein</fullName>
    </submittedName>
</protein>
<accession>A0A1H3RLG1</accession>
<reference evidence="2" key="1">
    <citation type="submission" date="2016-10" db="EMBL/GenBank/DDBJ databases">
        <authorList>
            <person name="Varghese N."/>
            <person name="Submissions S."/>
        </authorList>
    </citation>
    <scope>NUCLEOTIDE SEQUENCE [LARGE SCALE GENOMIC DNA]</scope>
    <source>
        <strain evidence="2">CGMCC 4.3530</strain>
    </source>
</reference>
<name>A0A1H3RLG1_9PSEU</name>
<proteinExistence type="predicted"/>
<sequence>MPLLMYVQYAAEGPSSPGNLSEPADGRLDKVDASGCAASTGADGIRRQALRPQSVPEPQHQDVNWYLTVGY</sequence>
<keyword evidence="2" id="KW-1185">Reference proteome</keyword>
<organism evidence="1 2">
    <name type="scientific">Saccharopolyspora shandongensis</name>
    <dbReference type="NCBI Taxonomy" id="418495"/>
    <lineage>
        <taxon>Bacteria</taxon>
        <taxon>Bacillati</taxon>
        <taxon>Actinomycetota</taxon>
        <taxon>Actinomycetes</taxon>
        <taxon>Pseudonocardiales</taxon>
        <taxon>Pseudonocardiaceae</taxon>
        <taxon>Saccharopolyspora</taxon>
    </lineage>
</organism>
<dbReference type="Proteomes" id="UP000199529">
    <property type="component" value="Unassembled WGS sequence"/>
</dbReference>